<feature type="transmembrane region" description="Helical" evidence="1">
    <location>
        <begin position="133"/>
        <end position="154"/>
    </location>
</feature>
<proteinExistence type="predicted"/>
<protein>
    <recommendedName>
        <fullName evidence="4">MARVEL domain-containing protein</fullName>
    </recommendedName>
</protein>
<dbReference type="Proteomes" id="UP001307849">
    <property type="component" value="Unassembled WGS sequence"/>
</dbReference>
<feature type="transmembrane region" description="Helical" evidence="1">
    <location>
        <begin position="16"/>
        <end position="35"/>
    </location>
</feature>
<dbReference type="AlphaFoldDB" id="A0AAN8RWJ1"/>
<evidence type="ECO:0000313" key="2">
    <source>
        <dbReference type="EMBL" id="KAK6520004.1"/>
    </source>
</evidence>
<keyword evidence="1" id="KW-1133">Transmembrane helix</keyword>
<dbReference type="EMBL" id="JAVHJM010000001">
    <property type="protein sequence ID" value="KAK6520004.1"/>
    <property type="molecule type" value="Genomic_DNA"/>
</dbReference>
<evidence type="ECO:0008006" key="4">
    <source>
        <dbReference type="Google" id="ProtNLM"/>
    </source>
</evidence>
<accession>A0AAN8RWJ1</accession>
<comment type="caution">
    <text evidence="2">The sequence shown here is derived from an EMBL/GenBank/DDBJ whole genome shotgun (WGS) entry which is preliminary data.</text>
</comment>
<reference evidence="2 3" key="1">
    <citation type="submission" date="2019-10" db="EMBL/GenBank/DDBJ databases">
        <authorList>
            <person name="Palmer J.M."/>
        </authorList>
    </citation>
    <scope>NUCLEOTIDE SEQUENCE [LARGE SCALE GENOMIC DNA]</scope>
    <source>
        <strain evidence="2 3">TWF506</strain>
    </source>
</reference>
<keyword evidence="1" id="KW-0472">Membrane</keyword>
<name>A0AAN8RWJ1_9PEZI</name>
<feature type="transmembrane region" description="Helical" evidence="1">
    <location>
        <begin position="55"/>
        <end position="75"/>
    </location>
</feature>
<keyword evidence="1" id="KW-0812">Transmembrane</keyword>
<evidence type="ECO:0000313" key="3">
    <source>
        <dbReference type="Proteomes" id="UP001307849"/>
    </source>
</evidence>
<sequence>MAHTADRSPRDRGPLLGLRLLEFIFAVTLVGIFAWSHSQMKRAGYFSYYVSDVPLGFSVAALVLTILAGFSHLFLHNDANTLIAILDLFLFIGYFASCIVYRQNFYVSCYKNVLVRVFSTVGSPHCNTVRTGAALLVLQTILFFITTILSFSLARRHQVVDNTTGVHEEKSRFGFGRRNRAQPVPAQTVGTSV</sequence>
<evidence type="ECO:0000256" key="1">
    <source>
        <dbReference type="SAM" id="Phobius"/>
    </source>
</evidence>
<gene>
    <name evidence="2" type="ORF">TWF506_000298</name>
</gene>
<organism evidence="2 3">
    <name type="scientific">Arthrobotrys conoides</name>
    <dbReference type="NCBI Taxonomy" id="74498"/>
    <lineage>
        <taxon>Eukaryota</taxon>
        <taxon>Fungi</taxon>
        <taxon>Dikarya</taxon>
        <taxon>Ascomycota</taxon>
        <taxon>Pezizomycotina</taxon>
        <taxon>Orbiliomycetes</taxon>
        <taxon>Orbiliales</taxon>
        <taxon>Orbiliaceae</taxon>
        <taxon>Arthrobotrys</taxon>
    </lineage>
</organism>
<keyword evidence="3" id="KW-1185">Reference proteome</keyword>
<feature type="transmembrane region" description="Helical" evidence="1">
    <location>
        <begin position="82"/>
        <end position="102"/>
    </location>
</feature>